<feature type="repeat" description="ARM" evidence="1">
    <location>
        <begin position="228"/>
        <end position="258"/>
    </location>
</feature>
<dbReference type="SMART" id="SM00185">
    <property type="entry name" value="ARM"/>
    <property type="match status" value="5"/>
</dbReference>
<dbReference type="InterPro" id="IPR011989">
    <property type="entry name" value="ARM-like"/>
</dbReference>
<organism evidence="3 4">
    <name type="scientific">Diacronema lutheri</name>
    <name type="common">Unicellular marine alga</name>
    <name type="synonym">Monochrysis lutheri</name>
    <dbReference type="NCBI Taxonomy" id="2081491"/>
    <lineage>
        <taxon>Eukaryota</taxon>
        <taxon>Haptista</taxon>
        <taxon>Haptophyta</taxon>
        <taxon>Pavlovophyceae</taxon>
        <taxon>Pavlovales</taxon>
        <taxon>Pavlovaceae</taxon>
        <taxon>Diacronema</taxon>
    </lineage>
</organism>
<dbReference type="InterPro" id="IPR016024">
    <property type="entry name" value="ARM-type_fold"/>
</dbReference>
<evidence type="ECO:0000256" key="2">
    <source>
        <dbReference type="SAM" id="MobiDB-lite"/>
    </source>
</evidence>
<feature type="repeat" description="ARM" evidence="1">
    <location>
        <begin position="269"/>
        <end position="311"/>
    </location>
</feature>
<gene>
    <name evidence="3" type="ORF">KFE25_003775</name>
</gene>
<sequence length="423" mass="43284">MRAQLGAASLGSLARRESEAVPPRAPLLGAALRPLAPPHVDSSLLPPYATLRELDALLARHPDAAESRPNKLIAALEAFVGANDKPASSPNFLTGAADDVTAVCPLLQAVLHVGGESGERLCELTLRLLKVLSRKEANRLALSSGTMGALCATLATPPSERAACEACNVLLNLCYEPAAVASALRHGALRQLLPMLHVGGAELRATAAGAVQSIAYQKAGREAANDEGASLALLPLLAATDDRVAARAVGALHNLSSDARVLVALREAGAVAPLVRLLRANAPGPCASAAGALQNLAREPLARDELAQLGGAVPLTDLLFANDEGCRQCAVGALLNLIGPDLGEETDANGKRVLFKRTLGMALALGELHARTAPDAPADISWLRPQDARAGAKNTPGDEGRPAHSSGAHASMPSAAARPGGVA</sequence>
<evidence type="ECO:0000313" key="3">
    <source>
        <dbReference type="EMBL" id="KAG8457471.1"/>
    </source>
</evidence>
<dbReference type="PROSITE" id="PS50176">
    <property type="entry name" value="ARM_REPEAT"/>
    <property type="match status" value="2"/>
</dbReference>
<keyword evidence="4" id="KW-1185">Reference proteome</keyword>
<dbReference type="InterPro" id="IPR042856">
    <property type="entry name" value="RSP14"/>
</dbReference>
<dbReference type="Gene3D" id="1.25.10.10">
    <property type="entry name" value="Leucine-rich Repeat Variant"/>
    <property type="match status" value="1"/>
</dbReference>
<comment type="caution">
    <text evidence="3">The sequence shown here is derived from an EMBL/GenBank/DDBJ whole genome shotgun (WGS) entry which is preliminary data.</text>
</comment>
<feature type="region of interest" description="Disordered" evidence="2">
    <location>
        <begin position="388"/>
        <end position="423"/>
    </location>
</feature>
<dbReference type="OrthoDB" id="409644at2759"/>
<name>A0A8J5X3K4_DIALT</name>
<proteinExistence type="predicted"/>
<dbReference type="Proteomes" id="UP000751190">
    <property type="component" value="Unassembled WGS sequence"/>
</dbReference>
<dbReference type="SUPFAM" id="SSF48371">
    <property type="entry name" value="ARM repeat"/>
    <property type="match status" value="1"/>
</dbReference>
<dbReference type="EMBL" id="JAGTXO010000069">
    <property type="protein sequence ID" value="KAG8457471.1"/>
    <property type="molecule type" value="Genomic_DNA"/>
</dbReference>
<protein>
    <submittedName>
        <fullName evidence="3">Uncharacterized protein</fullName>
    </submittedName>
</protein>
<evidence type="ECO:0000313" key="4">
    <source>
        <dbReference type="Proteomes" id="UP000751190"/>
    </source>
</evidence>
<dbReference type="AlphaFoldDB" id="A0A8J5X3K4"/>
<reference evidence="3" key="1">
    <citation type="submission" date="2021-05" db="EMBL/GenBank/DDBJ databases">
        <title>The genome of the haptophyte Pavlova lutheri (Diacronema luteri, Pavlovales) - a model for lipid biosynthesis in eukaryotic algae.</title>
        <authorList>
            <person name="Hulatt C.J."/>
            <person name="Posewitz M.C."/>
        </authorList>
    </citation>
    <scope>NUCLEOTIDE SEQUENCE</scope>
    <source>
        <strain evidence="3">NIVA-4/92</strain>
    </source>
</reference>
<accession>A0A8J5X3K4</accession>
<dbReference type="InterPro" id="IPR000225">
    <property type="entry name" value="Armadillo"/>
</dbReference>
<evidence type="ECO:0000256" key="1">
    <source>
        <dbReference type="PROSITE-ProRule" id="PRU00259"/>
    </source>
</evidence>
<dbReference type="PANTHER" id="PTHR15599:SF3">
    <property type="entry name" value="ARMADILLO REPEAT-CONTAINING DOMAIN-CONTAINING PROTEIN"/>
    <property type="match status" value="1"/>
</dbReference>
<dbReference type="PANTHER" id="PTHR15599">
    <property type="entry name" value="RTDR1"/>
    <property type="match status" value="1"/>
</dbReference>
<dbReference type="OMA" id="QAQVCAS"/>